<dbReference type="RefSeq" id="YP_010050815.1">
    <property type="nucleotide sequence ID" value="NC_054434.1"/>
</dbReference>
<keyword evidence="2" id="KW-0472">Membrane</keyword>
<reference evidence="4" key="1">
    <citation type="submission" date="2018-07" db="EMBL/GenBank/DDBJ databases">
        <authorList>
            <person name="Byford A.D."/>
            <person name="Nguyen L.Q."/>
            <person name="Alvarez I.A."/>
            <person name="Bhandari M."/>
            <person name="Desselle J.R."/>
            <person name="Duong Q.-N.N."/>
            <person name="Dupree A.F."/>
            <person name="Feroben K.E."/>
            <person name="Garrison M.E."/>
            <person name="Higginbotham J.L."/>
            <person name="Hunter C.W."/>
            <person name="Knight B.A."/>
            <person name="Lee J.A."/>
            <person name="Lewis I.C."/>
            <person name="Long E.L."/>
            <person name="Rimal A."/>
            <person name="Sinnasone S."/>
            <person name="Tandukar J."/>
            <person name="Willis C.E."/>
            <person name="Nguyen A.V."/>
            <person name="Hancock A.M."/>
            <person name="Dicus A.P."/>
            <person name="Gallien G.E."/>
            <person name="Weidemeier A.M.D."/>
            <person name="Gissendanner C.R."/>
            <person name="Findley A.M."/>
            <person name="Bollivar D.W."/>
            <person name="Garlena R.A."/>
            <person name="Russell D.A."/>
            <person name="Pope W.H."/>
            <person name="Jacobs-Sera D."/>
            <person name="Hatfull G.F."/>
        </authorList>
    </citation>
    <scope>NUCLEOTIDE SEQUENCE [LARGE SCALE GENOMIC DNA]</scope>
</reference>
<dbReference type="GeneID" id="63911551"/>
<organism evidence="3 4">
    <name type="scientific">Gordonia phage Catfish</name>
    <dbReference type="NCBI Taxonomy" id="2301538"/>
    <lineage>
        <taxon>Viruses</taxon>
        <taxon>Duplodnaviria</taxon>
        <taxon>Heunggongvirae</taxon>
        <taxon>Uroviricota</taxon>
        <taxon>Caudoviricetes</taxon>
        <taxon>Ruthgordonvirinae</taxon>
        <taxon>Catfishvirus</taxon>
        <taxon>Catfishvirus catfish</taxon>
    </lineage>
</organism>
<keyword evidence="1" id="KW-0175">Coiled coil</keyword>
<keyword evidence="2" id="KW-1133">Transmembrane helix</keyword>
<dbReference type="EMBL" id="MH697580">
    <property type="protein sequence ID" value="AXQ51862.1"/>
    <property type="molecule type" value="Genomic_DNA"/>
</dbReference>
<proteinExistence type="predicted"/>
<dbReference type="Proteomes" id="UP000264051">
    <property type="component" value="Segment"/>
</dbReference>
<keyword evidence="2" id="KW-0812">Transmembrane</keyword>
<name>A0A385D0I8_9CAUD</name>
<feature type="coiled-coil region" evidence="1">
    <location>
        <begin position="106"/>
        <end position="154"/>
    </location>
</feature>
<protein>
    <submittedName>
        <fullName evidence="3">Uncharacterized protein</fullName>
    </submittedName>
</protein>
<evidence type="ECO:0000256" key="2">
    <source>
        <dbReference type="SAM" id="Phobius"/>
    </source>
</evidence>
<accession>A0A385D0I8</accession>
<feature type="transmembrane region" description="Helical" evidence="2">
    <location>
        <begin position="12"/>
        <end position="33"/>
    </location>
</feature>
<dbReference type="KEGG" id="vg:63911551"/>
<gene>
    <name evidence="3" type="primary">25</name>
    <name evidence="3" type="ORF">SEA_CATFISH_25</name>
</gene>
<keyword evidence="4" id="KW-1185">Reference proteome</keyword>
<evidence type="ECO:0000256" key="1">
    <source>
        <dbReference type="SAM" id="Coils"/>
    </source>
</evidence>
<sequence>MMPPDVPVNVSAHPVVIWAAVIATVIAILAVAVPKIRDLIRSVLEDVEARRLRRLTAASGLQAARFEQAAELERQRIEHTARVEAAAAILNDQRVELLTGQLTDIARQLRDQRDRYELQMTALHEQLADTQEALDQALGEISELRRELAEYRERDTLGGT</sequence>
<evidence type="ECO:0000313" key="4">
    <source>
        <dbReference type="Proteomes" id="UP000264051"/>
    </source>
</evidence>
<evidence type="ECO:0000313" key="3">
    <source>
        <dbReference type="EMBL" id="AXQ51862.1"/>
    </source>
</evidence>